<dbReference type="GO" id="GO:0005886">
    <property type="term" value="C:plasma membrane"/>
    <property type="evidence" value="ECO:0007669"/>
    <property type="project" value="UniProtKB-SubCell"/>
</dbReference>
<dbReference type="PANTHER" id="PTHR24421:SF10">
    <property type="entry name" value="NITRATE_NITRITE SENSOR PROTEIN NARQ"/>
    <property type="match status" value="1"/>
</dbReference>
<dbReference type="Proteomes" id="UP000298325">
    <property type="component" value="Unassembled WGS sequence"/>
</dbReference>
<evidence type="ECO:0000256" key="5">
    <source>
        <dbReference type="ARBA" id="ARBA00022679"/>
    </source>
</evidence>
<evidence type="ECO:0000256" key="1">
    <source>
        <dbReference type="ARBA" id="ARBA00000085"/>
    </source>
</evidence>
<dbReference type="SMART" id="SM01049">
    <property type="entry name" value="Cache_2"/>
    <property type="match status" value="1"/>
</dbReference>
<dbReference type="RefSeq" id="WP_135803970.1">
    <property type="nucleotide sequence ID" value="NZ_SRPF01000004.1"/>
</dbReference>
<organism evidence="13 14">
    <name type="scientific">Marinobacter confluentis</name>
    <dbReference type="NCBI Taxonomy" id="1697557"/>
    <lineage>
        <taxon>Bacteria</taxon>
        <taxon>Pseudomonadati</taxon>
        <taxon>Pseudomonadota</taxon>
        <taxon>Gammaproteobacteria</taxon>
        <taxon>Pseudomonadales</taxon>
        <taxon>Marinobacteraceae</taxon>
        <taxon>Marinobacter</taxon>
    </lineage>
</organism>
<evidence type="ECO:0000313" key="13">
    <source>
        <dbReference type="EMBL" id="TGN38744.1"/>
    </source>
</evidence>
<dbReference type="PANTHER" id="PTHR24421">
    <property type="entry name" value="NITRATE/NITRITE SENSOR PROTEIN NARX-RELATED"/>
    <property type="match status" value="1"/>
</dbReference>
<name>A0A4Z1CFC2_9GAMM</name>
<feature type="domain" description="Histidine kinase" evidence="12">
    <location>
        <begin position="259"/>
        <end position="446"/>
    </location>
</feature>
<comment type="catalytic activity">
    <reaction evidence="1">
        <text>ATP + protein L-histidine = ADP + protein N-phospho-L-histidine.</text>
        <dbReference type="EC" id="2.7.13.3"/>
    </reaction>
</comment>
<accession>A0A4Z1CFC2</accession>
<keyword evidence="6 11" id="KW-0812">Transmembrane</keyword>
<comment type="subcellular location">
    <subcellularLocation>
        <location evidence="2">Cell membrane</location>
        <topology evidence="2">Multi-pass membrane protein</topology>
    </subcellularLocation>
</comment>
<dbReference type="Pfam" id="PF17200">
    <property type="entry name" value="sCache_2"/>
    <property type="match status" value="1"/>
</dbReference>
<proteinExistence type="predicted"/>
<dbReference type="EMBL" id="SRPF01000004">
    <property type="protein sequence ID" value="TGN38744.1"/>
    <property type="molecule type" value="Genomic_DNA"/>
</dbReference>
<dbReference type="Pfam" id="PF02518">
    <property type="entry name" value="HATPase_c"/>
    <property type="match status" value="1"/>
</dbReference>
<dbReference type="GO" id="GO:0004673">
    <property type="term" value="F:protein histidine kinase activity"/>
    <property type="evidence" value="ECO:0007669"/>
    <property type="project" value="UniProtKB-EC"/>
</dbReference>
<evidence type="ECO:0000256" key="6">
    <source>
        <dbReference type="ARBA" id="ARBA00022692"/>
    </source>
</evidence>
<keyword evidence="5" id="KW-0808">Transferase</keyword>
<dbReference type="GO" id="GO:0000160">
    <property type="term" value="P:phosphorelay signal transduction system"/>
    <property type="evidence" value="ECO:0007669"/>
    <property type="project" value="UniProtKB-KW"/>
</dbReference>
<keyword evidence="14" id="KW-1185">Reference proteome</keyword>
<dbReference type="Gene3D" id="3.30.450.20">
    <property type="entry name" value="PAS domain"/>
    <property type="match status" value="1"/>
</dbReference>
<dbReference type="SUPFAM" id="SSF55874">
    <property type="entry name" value="ATPase domain of HSP90 chaperone/DNA topoisomerase II/histidine kinase"/>
    <property type="match status" value="1"/>
</dbReference>
<dbReference type="InterPro" id="IPR003594">
    <property type="entry name" value="HATPase_dom"/>
</dbReference>
<dbReference type="PROSITE" id="PS50109">
    <property type="entry name" value="HIS_KIN"/>
    <property type="match status" value="1"/>
</dbReference>
<keyword evidence="10 11" id="KW-0472">Membrane</keyword>
<reference evidence="13 14" key="1">
    <citation type="submission" date="2019-04" db="EMBL/GenBank/DDBJ databases">
        <authorList>
            <person name="Park S."/>
            <person name="Yoon J.-H."/>
        </authorList>
    </citation>
    <scope>NUCLEOTIDE SEQUENCE [LARGE SCALE GENOMIC DNA]</scope>
    <source>
        <strain evidence="13 14">HJM-18</strain>
    </source>
</reference>
<evidence type="ECO:0000256" key="4">
    <source>
        <dbReference type="ARBA" id="ARBA00022475"/>
    </source>
</evidence>
<evidence type="ECO:0000256" key="10">
    <source>
        <dbReference type="ARBA" id="ARBA00023136"/>
    </source>
</evidence>
<evidence type="ECO:0000256" key="9">
    <source>
        <dbReference type="ARBA" id="ARBA00023012"/>
    </source>
</evidence>
<keyword evidence="4" id="KW-1003">Cell membrane</keyword>
<sequence length="446" mass="49615">MKNLTFKTKILILSLLPLLTVSLLIIYIASYQANELGSKNIDSFSSTIFELRRSEIKHYTDIAKSALDYYGSAEFDDQLSPQETAKQLMRNVRYGEDGYFFVYDNYTTLVNPSAPVLEGRNQRTMEDPNGVRLIEDLYEQAMSGGGFTNYAWLKPSRGRVVDKISYADQLENWDWWVGTGLYVDDLEDSIAAIRSSVDENIATTVQIISSLAFGAVALAGLVGARLTLSEGNLADARLKDLSHRIVGEQEEERRRVALALQENILRPVNLVKNQLKSSTDHAGEEFRTALSAINKTIEEVYRISGELRPESLDEKGLTAAIEELANQASSESDIKFSFMKSADSERLEPELEIAVYRIAQEAIKNVINHSKAGKSRVRLRLERRMLTLTVQDNGVGFDARAFVQNGTIMGAGLVDMRVRAESQGGRLTVFSSNGTGTIVKAEIPFS</sequence>
<evidence type="ECO:0000313" key="14">
    <source>
        <dbReference type="Proteomes" id="UP000298325"/>
    </source>
</evidence>
<gene>
    <name evidence="13" type="ORF">E5Q11_13465</name>
</gene>
<dbReference type="InterPro" id="IPR050482">
    <property type="entry name" value="Sensor_HK_TwoCompSys"/>
</dbReference>
<feature type="transmembrane region" description="Helical" evidence="11">
    <location>
        <begin position="12"/>
        <end position="31"/>
    </location>
</feature>
<dbReference type="InterPro" id="IPR033480">
    <property type="entry name" value="sCache_2"/>
</dbReference>
<evidence type="ECO:0000256" key="2">
    <source>
        <dbReference type="ARBA" id="ARBA00004651"/>
    </source>
</evidence>
<evidence type="ECO:0000256" key="3">
    <source>
        <dbReference type="ARBA" id="ARBA00012438"/>
    </source>
</evidence>
<comment type="caution">
    <text evidence="13">The sequence shown here is derived from an EMBL/GenBank/DDBJ whole genome shotgun (WGS) entry which is preliminary data.</text>
</comment>
<protein>
    <recommendedName>
        <fullName evidence="3">histidine kinase</fullName>
        <ecNumber evidence="3">2.7.13.3</ecNumber>
    </recommendedName>
</protein>
<dbReference type="Gene3D" id="3.30.565.10">
    <property type="entry name" value="Histidine kinase-like ATPase, C-terminal domain"/>
    <property type="match status" value="1"/>
</dbReference>
<dbReference type="EC" id="2.7.13.3" evidence="3"/>
<evidence type="ECO:0000256" key="8">
    <source>
        <dbReference type="ARBA" id="ARBA00022989"/>
    </source>
</evidence>
<keyword evidence="9" id="KW-0902">Two-component regulatory system</keyword>
<evidence type="ECO:0000259" key="12">
    <source>
        <dbReference type="PROSITE" id="PS50109"/>
    </source>
</evidence>
<dbReference type="OrthoDB" id="2489132at2"/>
<evidence type="ECO:0000256" key="11">
    <source>
        <dbReference type="SAM" id="Phobius"/>
    </source>
</evidence>
<keyword evidence="7" id="KW-0418">Kinase</keyword>
<keyword evidence="8 11" id="KW-1133">Transmembrane helix</keyword>
<dbReference type="AlphaFoldDB" id="A0A4Z1CFC2"/>
<dbReference type="InterPro" id="IPR036890">
    <property type="entry name" value="HATPase_C_sf"/>
</dbReference>
<dbReference type="SMART" id="SM00387">
    <property type="entry name" value="HATPase_c"/>
    <property type="match status" value="1"/>
</dbReference>
<dbReference type="CDD" id="cd16917">
    <property type="entry name" value="HATPase_UhpB-NarQ-NarX-like"/>
    <property type="match status" value="1"/>
</dbReference>
<dbReference type="InterPro" id="IPR005467">
    <property type="entry name" value="His_kinase_dom"/>
</dbReference>
<evidence type="ECO:0000256" key="7">
    <source>
        <dbReference type="ARBA" id="ARBA00022777"/>
    </source>
</evidence>